<proteinExistence type="predicted"/>
<evidence type="ECO:0000313" key="2">
    <source>
        <dbReference type="Proteomes" id="UP000192223"/>
    </source>
</evidence>
<keyword evidence="1" id="KW-1133">Transmembrane helix</keyword>
<dbReference type="OrthoDB" id="6768668at2759"/>
<dbReference type="AlphaFoldDB" id="A0A7F5RKA7"/>
<sequence>MRSFTHADERYPLLMFVGDEEDRTTSTTNKRGRFRNISAGAASVMNQWPGHITSCWLTTLLVTIGSTLVAILIILWAVRNGVILGPYCDKSKMANIENGTVHLIHDFFPWCQEQLEIVAKIAKTYPDWNIELILIKNMNDITDDRDGVSSLKYYSNISSSRNGTGISSKNGTISAVASWSDYDKLGNLVQVSEKSNSATGYLKMLFHIKRTNKENCEHCSSFQDVEQLVQQYPFVKITCTTFEDIFQNTPLYFTWQNLNLKTKIFAARVLYLWEDAGVTYEIPQLVTDEIEDYNLTLKNRSFSVSPCIDYKREPLNPEEAQHLRKINLVERFIRNGNKSFKSIPTGVVTIDDEGVHMETKTPCHAFLGELIIRLRQATKDSHPKDIMMMSLKKFCVKGGVQSQYCRKF</sequence>
<dbReference type="Proteomes" id="UP000192223">
    <property type="component" value="Unplaced"/>
</dbReference>
<evidence type="ECO:0000256" key="1">
    <source>
        <dbReference type="SAM" id="Phobius"/>
    </source>
</evidence>
<evidence type="ECO:0000313" key="3">
    <source>
        <dbReference type="RefSeq" id="XP_025836443.1"/>
    </source>
</evidence>
<gene>
    <name evidence="3" type="primary">LOC108742046</name>
</gene>
<keyword evidence="1" id="KW-0472">Membrane</keyword>
<feature type="transmembrane region" description="Helical" evidence="1">
    <location>
        <begin position="55"/>
        <end position="78"/>
    </location>
</feature>
<reference evidence="3" key="1">
    <citation type="submission" date="2025-08" db="UniProtKB">
        <authorList>
            <consortium name="RefSeq"/>
        </authorList>
    </citation>
    <scope>IDENTIFICATION</scope>
    <source>
        <tissue evidence="3">Entire body</tissue>
    </source>
</reference>
<dbReference type="GeneID" id="108742046"/>
<name>A0A7F5RKA7_AGRPL</name>
<accession>A0A7F5RKA7</accession>
<dbReference type="KEGG" id="apln:108742046"/>
<dbReference type="RefSeq" id="XP_025836443.1">
    <property type="nucleotide sequence ID" value="XM_025980658.1"/>
</dbReference>
<keyword evidence="2" id="KW-1185">Reference proteome</keyword>
<organism evidence="2 3">
    <name type="scientific">Agrilus planipennis</name>
    <name type="common">Emerald ash borer</name>
    <name type="synonym">Agrilus marcopoli</name>
    <dbReference type="NCBI Taxonomy" id="224129"/>
    <lineage>
        <taxon>Eukaryota</taxon>
        <taxon>Metazoa</taxon>
        <taxon>Ecdysozoa</taxon>
        <taxon>Arthropoda</taxon>
        <taxon>Hexapoda</taxon>
        <taxon>Insecta</taxon>
        <taxon>Pterygota</taxon>
        <taxon>Neoptera</taxon>
        <taxon>Endopterygota</taxon>
        <taxon>Coleoptera</taxon>
        <taxon>Polyphaga</taxon>
        <taxon>Elateriformia</taxon>
        <taxon>Buprestoidea</taxon>
        <taxon>Buprestidae</taxon>
        <taxon>Agrilinae</taxon>
        <taxon>Agrilus</taxon>
    </lineage>
</organism>
<keyword evidence="1" id="KW-0812">Transmembrane</keyword>
<dbReference type="InParanoid" id="A0A7F5RKA7"/>
<protein>
    <submittedName>
        <fullName evidence="3">Uncharacterized protein LOC108742046</fullName>
    </submittedName>
</protein>